<name>A0A0B8Q9Y6_9VIBR</name>
<dbReference type="GO" id="GO:0016887">
    <property type="term" value="F:ATP hydrolysis activity"/>
    <property type="evidence" value="ECO:0007669"/>
    <property type="project" value="InterPro"/>
</dbReference>
<dbReference type="Pfam" id="PF07724">
    <property type="entry name" value="AAA_2"/>
    <property type="match status" value="1"/>
</dbReference>
<dbReference type="GO" id="GO:0008233">
    <property type="term" value="F:peptidase activity"/>
    <property type="evidence" value="ECO:0007669"/>
    <property type="project" value="UniProtKB-KW"/>
</dbReference>
<dbReference type="SUPFAM" id="SSF52540">
    <property type="entry name" value="P-loop containing nucleoside triphosphate hydrolases"/>
    <property type="match status" value="1"/>
</dbReference>
<dbReference type="PROSITE" id="PS00871">
    <property type="entry name" value="CLPAB_2"/>
    <property type="match status" value="1"/>
</dbReference>
<protein>
    <submittedName>
        <fullName evidence="4">ATP-dependent clp protease ATP-binding subunit clpA</fullName>
    </submittedName>
</protein>
<organism evidence="4 5">
    <name type="scientific">Vibrio ishigakensis</name>
    <dbReference type="NCBI Taxonomy" id="1481914"/>
    <lineage>
        <taxon>Bacteria</taxon>
        <taxon>Pseudomonadati</taxon>
        <taxon>Pseudomonadota</taxon>
        <taxon>Gammaproteobacteria</taxon>
        <taxon>Vibrionales</taxon>
        <taxon>Vibrionaceae</taxon>
        <taxon>Vibrio</taxon>
    </lineage>
</organism>
<keyword evidence="2 4" id="KW-0067">ATP-binding</keyword>
<keyword evidence="4" id="KW-0645">Protease</keyword>
<keyword evidence="1" id="KW-0547">Nucleotide-binding</keyword>
<evidence type="ECO:0000313" key="5">
    <source>
        <dbReference type="Proteomes" id="UP000031666"/>
    </source>
</evidence>
<reference evidence="4 5" key="2">
    <citation type="submission" date="2015-01" db="EMBL/GenBank/DDBJ databases">
        <authorList>
            <consortium name="NBRP consortium"/>
            <person name="Sawabe T."/>
            <person name="Meirelles P."/>
            <person name="Feng G."/>
            <person name="Sayaka M."/>
            <person name="Hattori M."/>
            <person name="Ohkuma M."/>
        </authorList>
    </citation>
    <scope>NUCLEOTIDE SEQUENCE [LARGE SCALE GENOMIC DNA]</scope>
    <source>
        <strain evidence="5">JCM 19241</strain>
    </source>
</reference>
<dbReference type="AlphaFoldDB" id="A0A0B8Q9Y6"/>
<feature type="domain" description="ATPase AAA-type core" evidence="3">
    <location>
        <begin position="58"/>
        <end position="109"/>
    </location>
</feature>
<dbReference type="GO" id="GO:0034605">
    <property type="term" value="P:cellular response to heat"/>
    <property type="evidence" value="ECO:0007669"/>
    <property type="project" value="TreeGrafter"/>
</dbReference>
<dbReference type="STRING" id="1481914.JCM19241_4067"/>
<reference evidence="4 5" key="1">
    <citation type="submission" date="2015-01" db="EMBL/GenBank/DDBJ databases">
        <title>Vibrio sp. C94 JCM 19241 whole genome shotgun sequence.</title>
        <authorList>
            <person name="Sawabe T."/>
            <person name="Meirelles P."/>
            <person name="Feng G."/>
            <person name="Sayaka M."/>
            <person name="Hattori M."/>
            <person name="Ohkuma M."/>
        </authorList>
    </citation>
    <scope>NUCLEOTIDE SEQUENCE [LARGE SCALE GENOMIC DNA]</scope>
    <source>
        <strain evidence="5">JCM 19241</strain>
    </source>
</reference>
<dbReference type="PANTHER" id="PTHR11638">
    <property type="entry name" value="ATP-DEPENDENT CLP PROTEASE"/>
    <property type="match status" value="1"/>
</dbReference>
<gene>
    <name evidence="4" type="ORF">JCM19241_4067</name>
</gene>
<dbReference type="InterPro" id="IPR027417">
    <property type="entry name" value="P-loop_NTPase"/>
</dbReference>
<dbReference type="InterPro" id="IPR050130">
    <property type="entry name" value="ClpA_ClpB"/>
</dbReference>
<evidence type="ECO:0000256" key="2">
    <source>
        <dbReference type="ARBA" id="ARBA00022840"/>
    </source>
</evidence>
<evidence type="ECO:0000313" key="4">
    <source>
        <dbReference type="EMBL" id="GAM76530.1"/>
    </source>
</evidence>
<dbReference type="GO" id="GO:0005524">
    <property type="term" value="F:ATP binding"/>
    <property type="evidence" value="ECO:0007669"/>
    <property type="project" value="UniProtKB-KW"/>
</dbReference>
<dbReference type="Gene3D" id="3.40.50.300">
    <property type="entry name" value="P-loop containing nucleotide triphosphate hydrolases"/>
    <property type="match status" value="1"/>
</dbReference>
<keyword evidence="4" id="KW-0378">Hydrolase</keyword>
<dbReference type="EMBL" id="BBSC01000006">
    <property type="protein sequence ID" value="GAM76530.1"/>
    <property type="molecule type" value="Genomic_DNA"/>
</dbReference>
<comment type="caution">
    <text evidence="4">The sequence shown here is derived from an EMBL/GenBank/DDBJ whole genome shotgun (WGS) entry which is preliminary data.</text>
</comment>
<dbReference type="PANTHER" id="PTHR11638:SF111">
    <property type="entry name" value="ATP-DEPENDENT CLP PROTEASE ATP-BINDING SUBUNIT CLPA"/>
    <property type="match status" value="1"/>
</dbReference>
<dbReference type="GO" id="GO:0006508">
    <property type="term" value="P:proteolysis"/>
    <property type="evidence" value="ECO:0007669"/>
    <property type="project" value="UniProtKB-KW"/>
</dbReference>
<evidence type="ECO:0000256" key="1">
    <source>
        <dbReference type="ARBA" id="ARBA00022741"/>
    </source>
</evidence>
<accession>A0A0B8Q9Y6</accession>
<dbReference type="GO" id="GO:0005737">
    <property type="term" value="C:cytoplasm"/>
    <property type="evidence" value="ECO:0007669"/>
    <property type="project" value="TreeGrafter"/>
</dbReference>
<evidence type="ECO:0000259" key="3">
    <source>
        <dbReference type="Pfam" id="PF07724"/>
    </source>
</evidence>
<dbReference type="InterPro" id="IPR028299">
    <property type="entry name" value="ClpA/B_CS2"/>
</dbReference>
<dbReference type="InterPro" id="IPR003959">
    <property type="entry name" value="ATPase_AAA_core"/>
</dbReference>
<proteinExistence type="predicted"/>
<sequence length="112" mass="12187">MVAKMARIPEKSVSSSDKDILQKLDSKMKMLVFGQDQAIDVLSESIKLSRAGLGAENKPVGSFLFAGPTGVGKTEVTVQLSKLMGIELLRFDMSEYGERHSISRLIGALQVM</sequence>
<dbReference type="Proteomes" id="UP000031666">
    <property type="component" value="Unassembled WGS sequence"/>
</dbReference>